<evidence type="ECO:0000313" key="1">
    <source>
        <dbReference type="EMBL" id="KAI5339352.1"/>
    </source>
</evidence>
<dbReference type="AlphaFoldDB" id="A0AAD4ZA96"/>
<name>A0AAD4ZA96_PRUDU</name>
<reference evidence="1 2" key="1">
    <citation type="journal article" date="2022" name="G3 (Bethesda)">
        <title>Whole-genome sequence and methylome profiling of the almond [Prunus dulcis (Mill.) D.A. Webb] cultivar 'Nonpareil'.</title>
        <authorList>
            <person name="D'Amico-Willman K.M."/>
            <person name="Ouma W.Z."/>
            <person name="Meulia T."/>
            <person name="Sideli G.M."/>
            <person name="Gradziel T.M."/>
            <person name="Fresnedo-Ramirez J."/>
        </authorList>
    </citation>
    <scope>NUCLEOTIDE SEQUENCE [LARGE SCALE GENOMIC DNA]</scope>
    <source>
        <strain evidence="1">Clone GOH B32 T37-40</strain>
    </source>
</reference>
<evidence type="ECO:0008006" key="3">
    <source>
        <dbReference type="Google" id="ProtNLM"/>
    </source>
</evidence>
<keyword evidence="2" id="KW-1185">Reference proteome</keyword>
<evidence type="ECO:0000313" key="2">
    <source>
        <dbReference type="Proteomes" id="UP001054821"/>
    </source>
</evidence>
<accession>A0AAD4ZA96</accession>
<sequence>MTTHEAWKKLENVYMGKIVSNKLFLKDELFRLQLEGGGDIEDHICKFQNCISNLLKVEETYKDDDMAIILLRSLPSSFKHFRTTLMFGKESLKLEDVIQALQS</sequence>
<comment type="caution">
    <text evidence="1">The sequence shown here is derived from an EMBL/GenBank/DDBJ whole genome shotgun (WGS) entry which is preliminary data.</text>
</comment>
<dbReference type="Proteomes" id="UP001054821">
    <property type="component" value="Chromosome 3"/>
</dbReference>
<gene>
    <name evidence="1" type="ORF">L3X38_018624</name>
</gene>
<dbReference type="EMBL" id="JAJFAZ020000003">
    <property type="protein sequence ID" value="KAI5339352.1"/>
    <property type="molecule type" value="Genomic_DNA"/>
</dbReference>
<dbReference type="Pfam" id="PF14223">
    <property type="entry name" value="Retrotran_gag_2"/>
    <property type="match status" value="1"/>
</dbReference>
<protein>
    <recommendedName>
        <fullName evidence="3">Retrovirus-related Pol polyprotein from transposon TNT 1-94</fullName>
    </recommendedName>
</protein>
<proteinExistence type="predicted"/>
<organism evidence="1 2">
    <name type="scientific">Prunus dulcis</name>
    <name type="common">Almond</name>
    <name type="synonym">Amygdalus dulcis</name>
    <dbReference type="NCBI Taxonomy" id="3755"/>
    <lineage>
        <taxon>Eukaryota</taxon>
        <taxon>Viridiplantae</taxon>
        <taxon>Streptophyta</taxon>
        <taxon>Embryophyta</taxon>
        <taxon>Tracheophyta</taxon>
        <taxon>Spermatophyta</taxon>
        <taxon>Magnoliopsida</taxon>
        <taxon>eudicotyledons</taxon>
        <taxon>Gunneridae</taxon>
        <taxon>Pentapetalae</taxon>
        <taxon>rosids</taxon>
        <taxon>fabids</taxon>
        <taxon>Rosales</taxon>
        <taxon>Rosaceae</taxon>
        <taxon>Amygdaloideae</taxon>
        <taxon>Amygdaleae</taxon>
        <taxon>Prunus</taxon>
    </lineage>
</organism>